<gene>
    <name evidence="5" type="ORF">NCCP602_15240</name>
</gene>
<accession>A0ABN0SMZ0</accession>
<evidence type="ECO:0000313" key="6">
    <source>
        <dbReference type="Proteomes" id="UP001498238"/>
    </source>
</evidence>
<evidence type="ECO:0000256" key="3">
    <source>
        <dbReference type="ARBA" id="ARBA00023027"/>
    </source>
</evidence>
<dbReference type="Pfam" id="PF13561">
    <property type="entry name" value="adh_short_C2"/>
    <property type="match status" value="1"/>
</dbReference>
<keyword evidence="2" id="KW-0560">Oxidoreductase</keyword>
<dbReference type="PANTHER" id="PTHR24321:SF8">
    <property type="entry name" value="ESTRADIOL 17-BETA-DEHYDROGENASE 8-RELATED"/>
    <property type="match status" value="1"/>
</dbReference>
<organism evidence="5 6">
    <name type="scientific">Brevibacterium metallidurans</name>
    <dbReference type="NCBI Taxonomy" id="1482676"/>
    <lineage>
        <taxon>Bacteria</taxon>
        <taxon>Bacillati</taxon>
        <taxon>Actinomycetota</taxon>
        <taxon>Actinomycetes</taxon>
        <taxon>Micrococcales</taxon>
        <taxon>Brevibacteriaceae</taxon>
        <taxon>Brevibacterium</taxon>
    </lineage>
</organism>
<dbReference type="Gene3D" id="3.40.50.720">
    <property type="entry name" value="NAD(P)-binding Rossmann-like Domain"/>
    <property type="match status" value="1"/>
</dbReference>
<dbReference type="RefSeq" id="WP_339392441.1">
    <property type="nucleotide sequence ID" value="NZ_BAAAAF010000004.1"/>
</dbReference>
<dbReference type="PROSITE" id="PS00061">
    <property type="entry name" value="ADH_SHORT"/>
    <property type="match status" value="1"/>
</dbReference>
<dbReference type="PROSITE" id="PS51257">
    <property type="entry name" value="PROKAR_LIPOPROTEIN"/>
    <property type="match status" value="1"/>
</dbReference>
<evidence type="ECO:0000313" key="5">
    <source>
        <dbReference type="EMBL" id="GAA0035563.1"/>
    </source>
</evidence>
<dbReference type="EMBL" id="BAAAAF010000004">
    <property type="protein sequence ID" value="GAA0035563.1"/>
    <property type="molecule type" value="Genomic_DNA"/>
</dbReference>
<dbReference type="CDD" id="cd05233">
    <property type="entry name" value="SDR_c"/>
    <property type="match status" value="1"/>
</dbReference>
<dbReference type="InterPro" id="IPR020904">
    <property type="entry name" value="Sc_DH/Rdtase_CS"/>
</dbReference>
<evidence type="ECO:0000256" key="2">
    <source>
        <dbReference type="ARBA" id="ARBA00023002"/>
    </source>
</evidence>
<dbReference type="InterPro" id="IPR002347">
    <property type="entry name" value="SDR_fam"/>
</dbReference>
<dbReference type="InterPro" id="IPR036291">
    <property type="entry name" value="NAD(P)-bd_dom_sf"/>
</dbReference>
<comment type="similarity">
    <text evidence="1">Belongs to the short-chain dehydrogenases/reductases (SDR) family.</text>
</comment>
<proteinExistence type="inferred from homology"/>
<reference evidence="5 6" key="1">
    <citation type="submission" date="2024-01" db="EMBL/GenBank/DDBJ databases">
        <title>Characterization of antibiotic resistant novel bacterial strains and their environmental applications.</title>
        <authorList>
            <person name="Manzoor S."/>
            <person name="Abbas S."/>
            <person name="Arshad M."/>
            <person name="Ahmed I."/>
        </authorList>
    </citation>
    <scope>NUCLEOTIDE SEQUENCE [LARGE SCALE GENOMIC DNA]</scope>
    <source>
        <strain evidence="5 6">NCCP-602</strain>
    </source>
</reference>
<dbReference type="SMART" id="SM00822">
    <property type="entry name" value="PKS_KR"/>
    <property type="match status" value="1"/>
</dbReference>
<feature type="domain" description="Ketoreductase" evidence="4">
    <location>
        <begin position="6"/>
        <end position="187"/>
    </location>
</feature>
<evidence type="ECO:0000256" key="1">
    <source>
        <dbReference type="ARBA" id="ARBA00006484"/>
    </source>
</evidence>
<dbReference type="Proteomes" id="UP001498238">
    <property type="component" value="Unassembled WGS sequence"/>
</dbReference>
<dbReference type="SUPFAM" id="SSF51735">
    <property type="entry name" value="NAD(P)-binding Rossmann-fold domains"/>
    <property type="match status" value="1"/>
</dbReference>
<name>A0ABN0SMZ0_9MICO</name>
<keyword evidence="3" id="KW-0520">NAD</keyword>
<dbReference type="PRINTS" id="PR00080">
    <property type="entry name" value="SDRFAMILY"/>
</dbReference>
<dbReference type="PRINTS" id="PR00081">
    <property type="entry name" value="GDHRDH"/>
</dbReference>
<keyword evidence="6" id="KW-1185">Reference proteome</keyword>
<dbReference type="InterPro" id="IPR057326">
    <property type="entry name" value="KR_dom"/>
</dbReference>
<protein>
    <submittedName>
        <fullName evidence="5">SDR family NAD(P)-dependent oxidoreductase</fullName>
    </submittedName>
</protein>
<evidence type="ECO:0000259" key="4">
    <source>
        <dbReference type="SMART" id="SM00822"/>
    </source>
</evidence>
<sequence>MELADRRVLVTGAAGGIGAAIVAACAKQGASVAAVDRIAPPSSQPSVPAEAVVPFVVDLARPGVCDELVAEVTAHLGGLDGLVNCAGIMRRGDLTAIGEDDWQATYAVNVDAVMRLSRAALPALISSGAGAIVTIASQWGLEPAAGHVAYNSSKAAAVSLTRSIARDFGAQGIRANSICPGEILTPMVAAKLAEAGTGESELAAGIPLGRLGRPSEVAELTTFLLSDRASFVSGAAVEITGAQQVG</sequence>
<dbReference type="PANTHER" id="PTHR24321">
    <property type="entry name" value="DEHYDROGENASES, SHORT CHAIN"/>
    <property type="match status" value="1"/>
</dbReference>
<comment type="caution">
    <text evidence="5">The sequence shown here is derived from an EMBL/GenBank/DDBJ whole genome shotgun (WGS) entry which is preliminary data.</text>
</comment>